<dbReference type="GO" id="GO:0003700">
    <property type="term" value="F:DNA-binding transcription factor activity"/>
    <property type="evidence" value="ECO:0007669"/>
    <property type="project" value="InterPro"/>
</dbReference>
<dbReference type="CDD" id="cd17536">
    <property type="entry name" value="REC_YesN-like"/>
    <property type="match status" value="1"/>
</dbReference>
<proteinExistence type="predicted"/>
<name>A0A3T0D4A0_9FIRM</name>
<evidence type="ECO:0000256" key="8">
    <source>
        <dbReference type="PROSITE-ProRule" id="PRU00169"/>
    </source>
</evidence>
<keyword evidence="2" id="KW-0963">Cytoplasm</keyword>
<dbReference type="KEGG" id="ccha:ELD05_03890"/>
<dbReference type="AlphaFoldDB" id="A0A3T0D4A0"/>
<dbReference type="InterPro" id="IPR001789">
    <property type="entry name" value="Sig_transdc_resp-reg_receiver"/>
</dbReference>
<dbReference type="SUPFAM" id="SSF52172">
    <property type="entry name" value="CheY-like"/>
    <property type="match status" value="1"/>
</dbReference>
<dbReference type="PRINTS" id="PR00032">
    <property type="entry name" value="HTHARAC"/>
</dbReference>
<comment type="subcellular location">
    <subcellularLocation>
        <location evidence="1">Cytoplasm</location>
    </subcellularLocation>
</comment>
<keyword evidence="5" id="KW-0805">Transcription regulation</keyword>
<dbReference type="InterPro" id="IPR051552">
    <property type="entry name" value="HptR"/>
</dbReference>
<dbReference type="InterPro" id="IPR009057">
    <property type="entry name" value="Homeodomain-like_sf"/>
</dbReference>
<evidence type="ECO:0000256" key="7">
    <source>
        <dbReference type="ARBA" id="ARBA00023163"/>
    </source>
</evidence>
<evidence type="ECO:0000256" key="6">
    <source>
        <dbReference type="ARBA" id="ARBA00023125"/>
    </source>
</evidence>
<dbReference type="Pfam" id="PF12833">
    <property type="entry name" value="HTH_18"/>
    <property type="match status" value="1"/>
</dbReference>
<evidence type="ECO:0000256" key="2">
    <source>
        <dbReference type="ARBA" id="ARBA00022490"/>
    </source>
</evidence>
<dbReference type="GO" id="GO:0043565">
    <property type="term" value="F:sequence-specific DNA binding"/>
    <property type="evidence" value="ECO:0007669"/>
    <property type="project" value="InterPro"/>
</dbReference>
<keyword evidence="12" id="KW-1185">Reference proteome</keyword>
<evidence type="ECO:0000256" key="4">
    <source>
        <dbReference type="ARBA" id="ARBA00023012"/>
    </source>
</evidence>
<dbReference type="PANTHER" id="PTHR42713">
    <property type="entry name" value="HISTIDINE KINASE-RELATED"/>
    <property type="match status" value="1"/>
</dbReference>
<dbReference type="SUPFAM" id="SSF46689">
    <property type="entry name" value="Homeodomain-like"/>
    <property type="match status" value="2"/>
</dbReference>
<evidence type="ECO:0000256" key="1">
    <source>
        <dbReference type="ARBA" id="ARBA00004496"/>
    </source>
</evidence>
<sequence>MLKAILIDDEPIILEGLQKIIDWKALGFEIVATAQDGIEGLEKIKKFKPEVALVDIRIPGIDGLTLINKLKEEGVNTKIIILSGYSEFEYAKEAIELGVESYLLKPVDPYLLQQKLEKVKQKISQEVEMQKIMRTTQEIGLEKVIEKLLLGTFDDHEIDYVSSFYGLSLPWKKYQVAIVTFCGRDNQKVIENKVFQLKREVDLFLKRNCCGYSTIINHDICILFKDFWYPFNSKSINMLKENLVRVVGNQVVISIGSEVDNYALIKESLNEAIELLEKRFLLGYKGIIYIGEYQESKESKKVKFDDKEYAEKLAMAIALNGFDSINQIIEEKSEQLLYSDMSEEDIKINFSNFYIETLYKLSQNELYKPLVEKYLSQEVLKSFYIQPTLTELKGLIKFYFVSLADEINKVNPDSLKQKIADFIEKNYFADIKLDTIANAFGYNSSYFSKLFKKIFGENFTVYLDRIRVEKAKVFLKEGCKVSETCKKVGFEDVDYFCSKFKKYVGLSPKEYKEKQKN</sequence>
<dbReference type="GO" id="GO:0005737">
    <property type="term" value="C:cytoplasm"/>
    <property type="evidence" value="ECO:0007669"/>
    <property type="project" value="UniProtKB-SubCell"/>
</dbReference>
<dbReference type="PROSITE" id="PS50110">
    <property type="entry name" value="RESPONSE_REGULATORY"/>
    <property type="match status" value="1"/>
</dbReference>
<dbReference type="InterPro" id="IPR018060">
    <property type="entry name" value="HTH_AraC"/>
</dbReference>
<keyword evidence="6" id="KW-0238">DNA-binding</keyword>
<protein>
    <submittedName>
        <fullName evidence="11">Response regulator</fullName>
    </submittedName>
</protein>
<dbReference type="EMBL" id="CP034791">
    <property type="protein sequence ID" value="AZT89868.1"/>
    <property type="molecule type" value="Genomic_DNA"/>
</dbReference>
<dbReference type="PROSITE" id="PS01124">
    <property type="entry name" value="HTH_ARAC_FAMILY_2"/>
    <property type="match status" value="1"/>
</dbReference>
<feature type="domain" description="Response regulatory" evidence="10">
    <location>
        <begin position="3"/>
        <end position="120"/>
    </location>
</feature>
<dbReference type="GO" id="GO:0000160">
    <property type="term" value="P:phosphorelay signal transduction system"/>
    <property type="evidence" value="ECO:0007669"/>
    <property type="project" value="UniProtKB-KW"/>
</dbReference>
<dbReference type="InterPro" id="IPR011006">
    <property type="entry name" value="CheY-like_superfamily"/>
</dbReference>
<accession>A0A3T0D4A0</accession>
<dbReference type="PANTHER" id="PTHR42713:SF3">
    <property type="entry name" value="TRANSCRIPTIONAL REGULATORY PROTEIN HPTR"/>
    <property type="match status" value="1"/>
</dbReference>
<keyword evidence="7" id="KW-0804">Transcription</keyword>
<evidence type="ECO:0000256" key="5">
    <source>
        <dbReference type="ARBA" id="ARBA00023015"/>
    </source>
</evidence>
<reference evidence="11 12" key="1">
    <citation type="submission" date="2018-12" db="EMBL/GenBank/DDBJ databases">
        <title>Genome sequence from the cellulolytic species, Caldicellulosiruptor changbaiensis.</title>
        <authorList>
            <person name="Blumer-Schuette S.E."/>
            <person name="Mendoza C."/>
        </authorList>
    </citation>
    <scope>NUCLEOTIDE SEQUENCE [LARGE SCALE GENOMIC DNA]</scope>
    <source>
        <strain evidence="11 12">CBS-Z</strain>
    </source>
</reference>
<gene>
    <name evidence="11" type="ORF">ELD05_03890</name>
</gene>
<dbReference type="SMART" id="SM00448">
    <property type="entry name" value="REC"/>
    <property type="match status" value="1"/>
</dbReference>
<dbReference type="InterPro" id="IPR020449">
    <property type="entry name" value="Tscrpt_reg_AraC-type_HTH"/>
</dbReference>
<dbReference type="Proteomes" id="UP000282930">
    <property type="component" value="Chromosome"/>
</dbReference>
<evidence type="ECO:0000313" key="11">
    <source>
        <dbReference type="EMBL" id="AZT89868.1"/>
    </source>
</evidence>
<feature type="domain" description="HTH araC/xylS-type" evidence="9">
    <location>
        <begin position="417"/>
        <end position="514"/>
    </location>
</feature>
<dbReference type="Gene3D" id="3.40.50.2300">
    <property type="match status" value="1"/>
</dbReference>
<dbReference type="SMART" id="SM00342">
    <property type="entry name" value="HTH_ARAC"/>
    <property type="match status" value="1"/>
</dbReference>
<evidence type="ECO:0000259" key="9">
    <source>
        <dbReference type="PROSITE" id="PS01124"/>
    </source>
</evidence>
<dbReference type="Gene3D" id="1.10.10.60">
    <property type="entry name" value="Homeodomain-like"/>
    <property type="match status" value="2"/>
</dbReference>
<keyword evidence="4" id="KW-0902">Two-component regulatory system</keyword>
<evidence type="ECO:0000313" key="12">
    <source>
        <dbReference type="Proteomes" id="UP000282930"/>
    </source>
</evidence>
<evidence type="ECO:0000256" key="3">
    <source>
        <dbReference type="ARBA" id="ARBA00022553"/>
    </source>
</evidence>
<keyword evidence="3 8" id="KW-0597">Phosphoprotein</keyword>
<dbReference type="Pfam" id="PF00072">
    <property type="entry name" value="Response_reg"/>
    <property type="match status" value="1"/>
</dbReference>
<evidence type="ECO:0000259" key="10">
    <source>
        <dbReference type="PROSITE" id="PS50110"/>
    </source>
</evidence>
<feature type="modified residue" description="4-aspartylphosphate" evidence="8">
    <location>
        <position position="55"/>
    </location>
</feature>
<organism evidence="11 12">
    <name type="scientific">Caldicellulosiruptor changbaiensis</name>
    <dbReference type="NCBI Taxonomy" id="1222016"/>
    <lineage>
        <taxon>Bacteria</taxon>
        <taxon>Bacillati</taxon>
        <taxon>Bacillota</taxon>
        <taxon>Bacillota incertae sedis</taxon>
        <taxon>Caldicellulosiruptorales</taxon>
        <taxon>Caldicellulosiruptoraceae</taxon>
        <taxon>Caldicellulosiruptor</taxon>
    </lineage>
</organism>